<dbReference type="GO" id="GO:0071555">
    <property type="term" value="P:cell wall organization"/>
    <property type="evidence" value="ECO:0007669"/>
    <property type="project" value="UniProtKB-KW"/>
</dbReference>
<keyword evidence="18" id="KW-1185">Reference proteome</keyword>
<evidence type="ECO:0000256" key="3">
    <source>
        <dbReference type="ARBA" id="ARBA00022475"/>
    </source>
</evidence>
<dbReference type="GO" id="GO:0009002">
    <property type="term" value="F:serine-type D-Ala-D-Ala carboxypeptidase activity"/>
    <property type="evidence" value="ECO:0007669"/>
    <property type="project" value="InterPro"/>
</dbReference>
<dbReference type="InterPro" id="IPR017790">
    <property type="entry name" value="Penicillin-binding_protein_2"/>
</dbReference>
<evidence type="ECO:0000256" key="13">
    <source>
        <dbReference type="ARBA" id="ARBA00023316"/>
    </source>
</evidence>
<dbReference type="GO" id="GO:0071972">
    <property type="term" value="F:peptidoglycan L,D-transpeptidase activity"/>
    <property type="evidence" value="ECO:0007669"/>
    <property type="project" value="TreeGrafter"/>
</dbReference>
<evidence type="ECO:0000256" key="12">
    <source>
        <dbReference type="ARBA" id="ARBA00023136"/>
    </source>
</evidence>
<dbReference type="FunFam" id="3.40.710.10:FF:000024">
    <property type="entry name" value="Penicillin-binding protein 2"/>
    <property type="match status" value="1"/>
</dbReference>
<evidence type="ECO:0000256" key="14">
    <source>
        <dbReference type="SAM" id="Phobius"/>
    </source>
</evidence>
<protein>
    <submittedName>
        <fullName evidence="17">Peptidoglycan glycosyltransferase</fullName>
    </submittedName>
</protein>
<evidence type="ECO:0000259" key="15">
    <source>
        <dbReference type="Pfam" id="PF00905"/>
    </source>
</evidence>
<evidence type="ECO:0000313" key="18">
    <source>
        <dbReference type="Proteomes" id="UP000320623"/>
    </source>
</evidence>
<feature type="domain" description="Penicillin-binding protein transpeptidase" evidence="15">
    <location>
        <begin position="252"/>
        <end position="573"/>
    </location>
</feature>
<evidence type="ECO:0000256" key="9">
    <source>
        <dbReference type="ARBA" id="ARBA00022960"/>
    </source>
</evidence>
<keyword evidence="9" id="KW-0133">Cell shape</keyword>
<dbReference type="InterPro" id="IPR001460">
    <property type="entry name" value="PCN-bd_Tpept"/>
</dbReference>
<keyword evidence="17" id="KW-0808">Transferase</keyword>
<dbReference type="OrthoDB" id="9766847at2"/>
<proteinExistence type="predicted"/>
<dbReference type="GO" id="GO:0009252">
    <property type="term" value="P:peptidoglycan biosynthetic process"/>
    <property type="evidence" value="ECO:0007669"/>
    <property type="project" value="UniProtKB-KW"/>
</dbReference>
<dbReference type="InterPro" id="IPR005311">
    <property type="entry name" value="PBP_dimer"/>
</dbReference>
<accession>A0A0S4N0L9</accession>
<dbReference type="GO" id="GO:0005886">
    <property type="term" value="C:plasma membrane"/>
    <property type="evidence" value="ECO:0007669"/>
    <property type="project" value="UniProtKB-SubCell"/>
</dbReference>
<keyword evidence="7 14" id="KW-0812">Transmembrane</keyword>
<keyword evidence="5" id="KW-0121">Carboxypeptidase</keyword>
<dbReference type="PANTHER" id="PTHR30627">
    <property type="entry name" value="PEPTIDOGLYCAN D,D-TRANSPEPTIDASE"/>
    <property type="match status" value="1"/>
</dbReference>
<dbReference type="SUPFAM" id="SSF56519">
    <property type="entry name" value="Penicillin binding protein dimerisation domain"/>
    <property type="match status" value="1"/>
</dbReference>
<dbReference type="InterPro" id="IPR036138">
    <property type="entry name" value="PBP_dimer_sf"/>
</dbReference>
<keyword evidence="11 14" id="KW-1133">Transmembrane helix</keyword>
<dbReference type="Gene3D" id="3.30.1390.30">
    <property type="entry name" value="Penicillin-binding protein 2a, domain 3"/>
    <property type="match status" value="1"/>
</dbReference>
<dbReference type="NCBIfam" id="TIGR03423">
    <property type="entry name" value="pbp2_mrdA"/>
    <property type="match status" value="1"/>
</dbReference>
<dbReference type="Pfam" id="PF03717">
    <property type="entry name" value="PBP_dimer"/>
    <property type="match status" value="1"/>
</dbReference>
<dbReference type="EMBL" id="FAOO01000005">
    <property type="protein sequence ID" value="CUU04328.1"/>
    <property type="molecule type" value="Genomic_DNA"/>
</dbReference>
<dbReference type="Pfam" id="PF00905">
    <property type="entry name" value="Transpeptidase"/>
    <property type="match status" value="1"/>
</dbReference>
<evidence type="ECO:0000256" key="7">
    <source>
        <dbReference type="ARBA" id="ARBA00022692"/>
    </source>
</evidence>
<keyword evidence="3" id="KW-1003">Cell membrane</keyword>
<dbReference type="SUPFAM" id="SSF56601">
    <property type="entry name" value="beta-lactamase/transpeptidase-like"/>
    <property type="match status" value="1"/>
</dbReference>
<dbReference type="GO" id="GO:0006508">
    <property type="term" value="P:proteolysis"/>
    <property type="evidence" value="ECO:0007669"/>
    <property type="project" value="UniProtKB-KW"/>
</dbReference>
<dbReference type="AlphaFoldDB" id="A0A0S4N0L9"/>
<keyword evidence="4" id="KW-0997">Cell inner membrane</keyword>
<dbReference type="Proteomes" id="UP000320623">
    <property type="component" value="Unassembled WGS sequence"/>
</dbReference>
<dbReference type="STRING" id="1643428.GCA_001442855_00943"/>
<evidence type="ECO:0000259" key="16">
    <source>
        <dbReference type="Pfam" id="PF03717"/>
    </source>
</evidence>
<evidence type="ECO:0000256" key="4">
    <source>
        <dbReference type="ARBA" id="ARBA00022519"/>
    </source>
</evidence>
<organism evidence="17 18">
    <name type="scientific">Candidatus Thermokryptus mobilis</name>
    <dbReference type="NCBI Taxonomy" id="1643428"/>
    <lineage>
        <taxon>Bacteria</taxon>
        <taxon>Pseudomonadati</taxon>
        <taxon>Candidatus Kryptoniota</taxon>
        <taxon>Candidatus Thermokryptus</taxon>
    </lineage>
</organism>
<dbReference type="Gene3D" id="3.40.710.10">
    <property type="entry name" value="DD-peptidase/beta-lactamase superfamily"/>
    <property type="match status" value="1"/>
</dbReference>
<name>A0A0S4N0L9_9BACT</name>
<evidence type="ECO:0000256" key="5">
    <source>
        <dbReference type="ARBA" id="ARBA00022645"/>
    </source>
</evidence>
<keyword evidence="6" id="KW-0645">Protease</keyword>
<evidence type="ECO:0000256" key="8">
    <source>
        <dbReference type="ARBA" id="ARBA00022801"/>
    </source>
</evidence>
<keyword evidence="12 14" id="KW-0472">Membrane</keyword>
<gene>
    <name evidence="17" type="ORF">JGI1_00966</name>
</gene>
<evidence type="ECO:0000256" key="10">
    <source>
        <dbReference type="ARBA" id="ARBA00022984"/>
    </source>
</evidence>
<dbReference type="GO" id="GO:0016740">
    <property type="term" value="F:transferase activity"/>
    <property type="evidence" value="ECO:0007669"/>
    <property type="project" value="UniProtKB-KW"/>
</dbReference>
<evidence type="ECO:0000256" key="2">
    <source>
        <dbReference type="ARBA" id="ARBA00004236"/>
    </source>
</evidence>
<dbReference type="RefSeq" id="WP_140944725.1">
    <property type="nucleotide sequence ID" value="NZ_FAOO01000005.1"/>
</dbReference>
<feature type="transmembrane region" description="Helical" evidence="14">
    <location>
        <begin position="9"/>
        <end position="26"/>
    </location>
</feature>
<reference evidence="18" key="1">
    <citation type="submission" date="2015-11" db="EMBL/GenBank/DDBJ databases">
        <authorList>
            <person name="Varghese N."/>
        </authorList>
    </citation>
    <scope>NUCLEOTIDE SEQUENCE [LARGE SCALE GENOMIC DNA]</scope>
</reference>
<sequence>MSENFRLKFLKILISLIFFSFMLRLYELQLYRDAEYKKQAQTNSIKALQHDPIRGLILDRNGKIIVDNAPAYTVIITPYEFDMKNLELLARILKVDKNYIVDKIKSAPSPFAQVRIRRDAPISAIAYIEEHRDELKGVDYLIEHKRNYREPTVASHILGYVKEITPDMLSVYKGLYKSGDQIGHSGLEKSYELIIKGEKGYSFVMVDAFGRFVGRYNDGRSDIPPSEGSDLILTIDLELQSFIEGLFEGKSGSAVVIDPRNGEILAMVSKPNYDLSSLSGYTPPEFWNSLNNDPRKPLLNRAITGLYSPGSTFKMILAITALETGAVDLNWKVYCPGYFVYGNKVFKCHTSRGHGWVNLTEAIEVSCNVYFYNLMLRVNFDEWSKYGSLFGFGKKTGVDLLEEVSGILPSTDYFNRVYGVNKWTKGYLISLAIGQGEISATPLQMACYAMALANYGNYHQPHLVKKVVNKRTGKVEEVSYYTRQIPVSKQAFDIVREAMYLVVNGSNGTGKSARVEGVNVAGKTGTAQNPHGNDHAWFIGFAPYENPEIAFAIIVENAGFGGAVAAPIAREIVKKYFELKNQRAEFKLVKWKEE</sequence>
<feature type="domain" description="Penicillin-binding protein dimerisation" evidence="16">
    <location>
        <begin position="51"/>
        <end position="215"/>
    </location>
</feature>
<evidence type="ECO:0000256" key="6">
    <source>
        <dbReference type="ARBA" id="ARBA00022670"/>
    </source>
</evidence>
<dbReference type="Gene3D" id="3.90.1310.10">
    <property type="entry name" value="Penicillin-binding protein 2a (Domain 2)"/>
    <property type="match status" value="1"/>
</dbReference>
<evidence type="ECO:0000313" key="17">
    <source>
        <dbReference type="EMBL" id="CUU04328.1"/>
    </source>
</evidence>
<dbReference type="GO" id="GO:0008658">
    <property type="term" value="F:penicillin binding"/>
    <property type="evidence" value="ECO:0007669"/>
    <property type="project" value="InterPro"/>
</dbReference>
<dbReference type="InterPro" id="IPR050515">
    <property type="entry name" value="Beta-lactam/transpept"/>
</dbReference>
<keyword evidence="13" id="KW-0961">Cell wall biogenesis/degradation</keyword>
<dbReference type="GO" id="GO:0008360">
    <property type="term" value="P:regulation of cell shape"/>
    <property type="evidence" value="ECO:0007669"/>
    <property type="project" value="UniProtKB-KW"/>
</dbReference>
<dbReference type="PANTHER" id="PTHR30627:SF2">
    <property type="entry name" value="PEPTIDOGLYCAN D,D-TRANSPEPTIDASE MRDA"/>
    <property type="match status" value="1"/>
</dbReference>
<keyword evidence="10" id="KW-0573">Peptidoglycan synthesis</keyword>
<dbReference type="InterPro" id="IPR012338">
    <property type="entry name" value="Beta-lactam/transpept-like"/>
</dbReference>
<keyword evidence="8" id="KW-0378">Hydrolase</keyword>
<comment type="subcellular location">
    <subcellularLocation>
        <location evidence="2">Cell membrane</location>
    </subcellularLocation>
    <subcellularLocation>
        <location evidence="1">Membrane</location>
        <topology evidence="1">Single-pass membrane protein</topology>
    </subcellularLocation>
</comment>
<evidence type="ECO:0000256" key="1">
    <source>
        <dbReference type="ARBA" id="ARBA00004167"/>
    </source>
</evidence>
<evidence type="ECO:0000256" key="11">
    <source>
        <dbReference type="ARBA" id="ARBA00022989"/>
    </source>
</evidence>